<evidence type="ECO:0000313" key="10">
    <source>
        <dbReference type="Proteomes" id="UP000078559"/>
    </source>
</evidence>
<comment type="similarity">
    <text evidence="2 6">Belongs to the zinc-containing alcohol dehydrogenase family.</text>
</comment>
<dbReference type="SMR" id="A0A194VPT2"/>
<evidence type="ECO:0000259" key="7">
    <source>
        <dbReference type="Pfam" id="PF00107"/>
    </source>
</evidence>
<dbReference type="PANTHER" id="PTHR42940:SF7">
    <property type="entry name" value="ALCOHOL DEHYDROGENASE-LIKE N-TERMINAL DOMAIN-CONTAINING PROTEIN"/>
    <property type="match status" value="1"/>
</dbReference>
<dbReference type="AlphaFoldDB" id="A0A194VPT2"/>
<evidence type="ECO:0000259" key="8">
    <source>
        <dbReference type="Pfam" id="PF08240"/>
    </source>
</evidence>
<dbReference type="OrthoDB" id="256333at2759"/>
<keyword evidence="3 6" id="KW-0479">Metal-binding</keyword>
<dbReference type="PROSITE" id="PS00059">
    <property type="entry name" value="ADH_ZINC"/>
    <property type="match status" value="1"/>
</dbReference>
<evidence type="ECO:0000256" key="1">
    <source>
        <dbReference type="ARBA" id="ARBA00001947"/>
    </source>
</evidence>
<dbReference type="InterPro" id="IPR011032">
    <property type="entry name" value="GroES-like_sf"/>
</dbReference>
<dbReference type="EMBL" id="CM003099">
    <property type="protein sequence ID" value="KUI65840.1"/>
    <property type="molecule type" value="Genomic_DNA"/>
</dbReference>
<dbReference type="InterPro" id="IPR013149">
    <property type="entry name" value="ADH-like_C"/>
</dbReference>
<dbReference type="Pfam" id="PF00107">
    <property type="entry name" value="ADH_zinc_N"/>
    <property type="match status" value="1"/>
</dbReference>
<evidence type="ECO:0000313" key="9">
    <source>
        <dbReference type="EMBL" id="KUI65840.1"/>
    </source>
</evidence>
<accession>A0A194VPT2</accession>
<evidence type="ECO:0000256" key="6">
    <source>
        <dbReference type="RuleBase" id="RU361277"/>
    </source>
</evidence>
<dbReference type="Gene3D" id="3.40.50.720">
    <property type="entry name" value="NAD(P)-binding Rossmann-like Domain"/>
    <property type="match status" value="2"/>
</dbReference>
<gene>
    <name evidence="9" type="ORF">VM1G_02321</name>
</gene>
<dbReference type="InterPro" id="IPR002328">
    <property type="entry name" value="ADH_Zn_CS"/>
</dbReference>
<name>A0A194VPT2_CYTMA</name>
<evidence type="ECO:0000256" key="2">
    <source>
        <dbReference type="ARBA" id="ARBA00008072"/>
    </source>
</evidence>
<dbReference type="GO" id="GO:0008270">
    <property type="term" value="F:zinc ion binding"/>
    <property type="evidence" value="ECO:0007669"/>
    <property type="project" value="InterPro"/>
</dbReference>
<dbReference type="InterPro" id="IPR036291">
    <property type="entry name" value="NAD(P)-bd_dom_sf"/>
</dbReference>
<dbReference type="Pfam" id="PF08240">
    <property type="entry name" value="ADH_N"/>
    <property type="match status" value="1"/>
</dbReference>
<sequence length="275" mass="28815">MYAQHNGMGGGFPMVPGHEIIGKVAAVGDGVTTYKEGDRIGAGWHGGHDGTCQACKKGFLQMCSSPVVNGETQQGGYGEYVLIQAKAAVRVPAHVDAAKYAPMLCAGVTAFNALRKMDIPAGETVAVQGLGGVGHMAIQYANRLGYRVVAISRDGSKEEVARELGAHDYVDASKGDVGEQLQKLGGARLIIVTAPTAEVAGPLLGAWQASFLLGKGLSVQCWPGGHNGDSEDAIVFTERHNVDCVIEKFPLSKANEAYSAMLSGNVRFKGVLVME</sequence>
<dbReference type="InterPro" id="IPR013154">
    <property type="entry name" value="ADH-like_N"/>
</dbReference>
<dbReference type="SUPFAM" id="SSF50129">
    <property type="entry name" value="GroES-like"/>
    <property type="match status" value="1"/>
</dbReference>
<evidence type="ECO:0000256" key="3">
    <source>
        <dbReference type="ARBA" id="ARBA00022723"/>
    </source>
</evidence>
<organism evidence="9 10">
    <name type="scientific">Cytospora mali</name>
    <name type="common">Apple Valsa canker fungus</name>
    <name type="synonym">Valsa mali</name>
    <dbReference type="NCBI Taxonomy" id="578113"/>
    <lineage>
        <taxon>Eukaryota</taxon>
        <taxon>Fungi</taxon>
        <taxon>Dikarya</taxon>
        <taxon>Ascomycota</taxon>
        <taxon>Pezizomycotina</taxon>
        <taxon>Sordariomycetes</taxon>
        <taxon>Sordariomycetidae</taxon>
        <taxon>Diaporthales</taxon>
        <taxon>Cytosporaceae</taxon>
        <taxon>Cytospora</taxon>
    </lineage>
</organism>
<keyword evidence="10" id="KW-1185">Reference proteome</keyword>
<reference evidence="9" key="1">
    <citation type="submission" date="2014-12" db="EMBL/GenBank/DDBJ databases">
        <title>Genome Sequence of Valsa Canker Pathogens Uncovers a Specific Adaption of Colonization on Woody Bark.</title>
        <authorList>
            <person name="Yin Z."/>
            <person name="Liu H."/>
            <person name="Gao X."/>
            <person name="Li Z."/>
            <person name="Song N."/>
            <person name="Ke X."/>
            <person name="Dai Q."/>
            <person name="Wu Y."/>
            <person name="Sun Y."/>
            <person name="Xu J.-R."/>
            <person name="Kang Z.K."/>
            <person name="Wang L."/>
            <person name="Huang L."/>
        </authorList>
    </citation>
    <scope>NUCLEOTIDE SEQUENCE [LARGE SCALE GENOMIC DNA]</scope>
    <source>
        <strain evidence="9">03-8</strain>
    </source>
</reference>
<protein>
    <submittedName>
        <fullName evidence="9">Alcohol dehydrogenase</fullName>
    </submittedName>
</protein>
<feature type="domain" description="Alcohol dehydrogenase-like N-terminal" evidence="8">
    <location>
        <begin position="10"/>
        <end position="92"/>
    </location>
</feature>
<dbReference type="Proteomes" id="UP000078559">
    <property type="component" value="Chromosome 2"/>
</dbReference>
<evidence type="ECO:0000256" key="4">
    <source>
        <dbReference type="ARBA" id="ARBA00022833"/>
    </source>
</evidence>
<evidence type="ECO:0000256" key="5">
    <source>
        <dbReference type="ARBA" id="ARBA00023002"/>
    </source>
</evidence>
<dbReference type="SUPFAM" id="SSF51735">
    <property type="entry name" value="NAD(P)-binding Rossmann-fold domains"/>
    <property type="match status" value="1"/>
</dbReference>
<comment type="cofactor">
    <cofactor evidence="1 6">
        <name>Zn(2+)</name>
        <dbReference type="ChEBI" id="CHEBI:29105"/>
    </cofactor>
</comment>
<proteinExistence type="inferred from homology"/>
<keyword evidence="5" id="KW-0560">Oxidoreductase</keyword>
<dbReference type="GO" id="GO:0004022">
    <property type="term" value="F:alcohol dehydrogenase (NAD+) activity"/>
    <property type="evidence" value="ECO:0007669"/>
    <property type="project" value="TreeGrafter"/>
</dbReference>
<feature type="domain" description="Alcohol dehydrogenase-like C-terminal" evidence="7">
    <location>
        <begin position="132"/>
        <end position="195"/>
    </location>
</feature>
<dbReference type="GO" id="GO:0005737">
    <property type="term" value="C:cytoplasm"/>
    <property type="evidence" value="ECO:0007669"/>
    <property type="project" value="TreeGrafter"/>
</dbReference>
<dbReference type="Gene3D" id="3.90.180.10">
    <property type="entry name" value="Medium-chain alcohol dehydrogenases, catalytic domain"/>
    <property type="match status" value="2"/>
</dbReference>
<keyword evidence="4 6" id="KW-0862">Zinc</keyword>
<dbReference type="PANTHER" id="PTHR42940">
    <property type="entry name" value="ALCOHOL DEHYDROGENASE 1-RELATED"/>
    <property type="match status" value="1"/>
</dbReference>